<proteinExistence type="predicted"/>
<organism evidence="1 2">
    <name type="scientific">Marchantia polymorpha</name>
    <name type="common">Common liverwort</name>
    <name type="synonym">Marchantia aquatica</name>
    <dbReference type="NCBI Taxonomy" id="3197"/>
    <lineage>
        <taxon>Eukaryota</taxon>
        <taxon>Viridiplantae</taxon>
        <taxon>Streptophyta</taxon>
        <taxon>Embryophyta</taxon>
        <taxon>Marchantiophyta</taxon>
        <taxon>Marchantiopsida</taxon>
        <taxon>Marchantiidae</taxon>
        <taxon>Marchantiales</taxon>
        <taxon>Marchantiaceae</taxon>
        <taxon>Marchantia</taxon>
    </lineage>
</organism>
<evidence type="ECO:0000313" key="2">
    <source>
        <dbReference type="Proteomes" id="UP000244005"/>
    </source>
</evidence>
<reference evidence="2" key="1">
    <citation type="journal article" date="2017" name="Cell">
        <title>Insights into land plant evolution garnered from the Marchantia polymorpha genome.</title>
        <authorList>
            <person name="Bowman J.L."/>
            <person name="Kohchi T."/>
            <person name="Yamato K.T."/>
            <person name="Jenkins J."/>
            <person name="Shu S."/>
            <person name="Ishizaki K."/>
            <person name="Yamaoka S."/>
            <person name="Nishihama R."/>
            <person name="Nakamura Y."/>
            <person name="Berger F."/>
            <person name="Adam C."/>
            <person name="Aki S.S."/>
            <person name="Althoff F."/>
            <person name="Araki T."/>
            <person name="Arteaga-Vazquez M.A."/>
            <person name="Balasubrmanian S."/>
            <person name="Barry K."/>
            <person name="Bauer D."/>
            <person name="Boehm C.R."/>
            <person name="Briginshaw L."/>
            <person name="Caballero-Perez J."/>
            <person name="Catarino B."/>
            <person name="Chen F."/>
            <person name="Chiyoda S."/>
            <person name="Chovatia M."/>
            <person name="Davies K.M."/>
            <person name="Delmans M."/>
            <person name="Demura T."/>
            <person name="Dierschke T."/>
            <person name="Dolan L."/>
            <person name="Dorantes-Acosta A.E."/>
            <person name="Eklund D.M."/>
            <person name="Florent S.N."/>
            <person name="Flores-Sandoval E."/>
            <person name="Fujiyama A."/>
            <person name="Fukuzawa H."/>
            <person name="Galik B."/>
            <person name="Grimanelli D."/>
            <person name="Grimwood J."/>
            <person name="Grossniklaus U."/>
            <person name="Hamada T."/>
            <person name="Haseloff J."/>
            <person name="Hetherington A.J."/>
            <person name="Higo A."/>
            <person name="Hirakawa Y."/>
            <person name="Hundley H.N."/>
            <person name="Ikeda Y."/>
            <person name="Inoue K."/>
            <person name="Inoue S.I."/>
            <person name="Ishida S."/>
            <person name="Jia Q."/>
            <person name="Kakita M."/>
            <person name="Kanazawa T."/>
            <person name="Kawai Y."/>
            <person name="Kawashima T."/>
            <person name="Kennedy M."/>
            <person name="Kinose K."/>
            <person name="Kinoshita T."/>
            <person name="Kohara Y."/>
            <person name="Koide E."/>
            <person name="Komatsu K."/>
            <person name="Kopischke S."/>
            <person name="Kubo M."/>
            <person name="Kyozuka J."/>
            <person name="Lagercrantz U."/>
            <person name="Lin S.S."/>
            <person name="Lindquist E."/>
            <person name="Lipzen A.M."/>
            <person name="Lu C.W."/>
            <person name="De Luna E."/>
            <person name="Martienssen R.A."/>
            <person name="Minamino N."/>
            <person name="Mizutani M."/>
            <person name="Mizutani M."/>
            <person name="Mochizuki N."/>
            <person name="Monte I."/>
            <person name="Mosher R."/>
            <person name="Nagasaki H."/>
            <person name="Nakagami H."/>
            <person name="Naramoto S."/>
            <person name="Nishitani K."/>
            <person name="Ohtani M."/>
            <person name="Okamoto T."/>
            <person name="Okumura M."/>
            <person name="Phillips J."/>
            <person name="Pollak B."/>
            <person name="Reinders A."/>
            <person name="Rovekamp M."/>
            <person name="Sano R."/>
            <person name="Sawa S."/>
            <person name="Schmid M.W."/>
            <person name="Shirakawa M."/>
            <person name="Solano R."/>
            <person name="Spunde A."/>
            <person name="Suetsugu N."/>
            <person name="Sugano S."/>
            <person name="Sugiyama A."/>
            <person name="Sun R."/>
            <person name="Suzuki Y."/>
            <person name="Takenaka M."/>
            <person name="Takezawa D."/>
            <person name="Tomogane H."/>
            <person name="Tsuzuki M."/>
            <person name="Ueda T."/>
            <person name="Umeda M."/>
            <person name="Ward J.M."/>
            <person name="Watanabe Y."/>
            <person name="Yazaki K."/>
            <person name="Yokoyama R."/>
            <person name="Yoshitake Y."/>
            <person name="Yotsui I."/>
            <person name="Zachgo S."/>
            <person name="Schmutz J."/>
        </authorList>
    </citation>
    <scope>NUCLEOTIDE SEQUENCE [LARGE SCALE GENOMIC DNA]</scope>
    <source>
        <strain evidence="2">Tak-1</strain>
    </source>
</reference>
<accession>A0A2R6XMB3</accession>
<evidence type="ECO:0008006" key="3">
    <source>
        <dbReference type="Google" id="ProtNLM"/>
    </source>
</evidence>
<dbReference type="OMA" id="YEMIELM"/>
<sequence length="106" mass="12019">MSGTMLKIEKFTEGYSFSLWKIKMESLLKSQGIWAPLIRDKGAMDVASSEYKLMEEKAHSNIILCISDDVIMEVAGEKTAVALWLKLENLYMTKSLTSKLMSDFVM</sequence>
<dbReference type="Pfam" id="PF14223">
    <property type="entry name" value="Retrotran_gag_2"/>
    <property type="match status" value="1"/>
</dbReference>
<dbReference type="OrthoDB" id="1727805at2759"/>
<gene>
    <name evidence="1" type="ORF">MARPO_0008s0032</name>
</gene>
<dbReference type="Proteomes" id="UP000244005">
    <property type="component" value="Unassembled WGS sequence"/>
</dbReference>
<keyword evidence="2" id="KW-1185">Reference proteome</keyword>
<dbReference type="EMBL" id="KZ772680">
    <property type="protein sequence ID" value="PTQ47245.1"/>
    <property type="molecule type" value="Genomic_DNA"/>
</dbReference>
<name>A0A2R6XMB3_MARPO</name>
<dbReference type="AlphaFoldDB" id="A0A2R6XMB3"/>
<protein>
    <recommendedName>
        <fullName evidence="3">Retrovirus-related Pol polyprotein from transposon TNT 1-94</fullName>
    </recommendedName>
</protein>
<evidence type="ECO:0000313" key="1">
    <source>
        <dbReference type="EMBL" id="PTQ47245.1"/>
    </source>
</evidence>